<dbReference type="RefSeq" id="WP_148456530.1">
    <property type="nucleotide sequence ID" value="NZ_VSDO01000005.1"/>
</dbReference>
<proteinExistence type="predicted"/>
<keyword evidence="3" id="KW-1185">Reference proteome</keyword>
<dbReference type="SUPFAM" id="SSF46785">
    <property type="entry name" value="Winged helix' DNA-binding domain"/>
    <property type="match status" value="1"/>
</dbReference>
<reference evidence="2 3" key="1">
    <citation type="submission" date="2019-08" db="EMBL/GenBank/DDBJ databases">
        <title>Genome sequencing of Paenibacillus faecis DSM 23593(T).</title>
        <authorList>
            <person name="Kook J.-K."/>
            <person name="Park S.-N."/>
            <person name="Lim Y.K."/>
        </authorList>
    </citation>
    <scope>NUCLEOTIDE SEQUENCE [LARGE SCALE GENOMIC DNA]</scope>
    <source>
        <strain evidence="2 3">DSM 23593</strain>
    </source>
</reference>
<dbReference type="Pfam" id="PF03551">
    <property type="entry name" value="PadR"/>
    <property type="match status" value="1"/>
</dbReference>
<comment type="caution">
    <text evidence="2">The sequence shown here is derived from an EMBL/GenBank/DDBJ whole genome shotgun (WGS) entry which is preliminary data.</text>
</comment>
<dbReference type="Proteomes" id="UP000325218">
    <property type="component" value="Unassembled WGS sequence"/>
</dbReference>
<evidence type="ECO:0000313" key="3">
    <source>
        <dbReference type="Proteomes" id="UP000325218"/>
    </source>
</evidence>
<dbReference type="InterPro" id="IPR005149">
    <property type="entry name" value="Tscrpt_reg_PadR_N"/>
</dbReference>
<dbReference type="OrthoDB" id="9808762at2"/>
<dbReference type="InterPro" id="IPR036388">
    <property type="entry name" value="WH-like_DNA-bd_sf"/>
</dbReference>
<evidence type="ECO:0000259" key="1">
    <source>
        <dbReference type="Pfam" id="PF03551"/>
    </source>
</evidence>
<evidence type="ECO:0000313" key="2">
    <source>
        <dbReference type="EMBL" id="TYA10662.1"/>
    </source>
</evidence>
<dbReference type="Gene3D" id="1.10.10.10">
    <property type="entry name" value="Winged helix-like DNA-binding domain superfamily/Winged helix DNA-binding domain"/>
    <property type="match status" value="1"/>
</dbReference>
<protein>
    <submittedName>
        <fullName evidence="2">PadR family transcriptional regulator</fullName>
    </submittedName>
</protein>
<name>A0A5D0CLS5_9BACL</name>
<dbReference type="InterPro" id="IPR036390">
    <property type="entry name" value="WH_DNA-bd_sf"/>
</dbReference>
<accession>A0A5D0CLS5</accession>
<sequence length="187" mass="21114">MNQISNVEFMLLQLIAECNQASGYDINKLIDQRGFREWANIGTTSVYAGLKKLNHKGLIESEDSGEKSGKGPMPIRFVITEAGMATLRNEIINGLSSSRERDNRFDLGLAALPFIDKDEAIEALRKRQVVLGEALQHIRQKYESQGSIRLPLYVRALFLHPMSLIESEQAFVAKIINELVEETRDHD</sequence>
<feature type="domain" description="Transcription regulator PadR N-terminal" evidence="1">
    <location>
        <begin position="11"/>
        <end position="88"/>
    </location>
</feature>
<gene>
    <name evidence="2" type="ORF">FRY98_22975</name>
</gene>
<organism evidence="2 3">
    <name type="scientific">Paenibacillus faecis</name>
    <dbReference type="NCBI Taxonomy" id="862114"/>
    <lineage>
        <taxon>Bacteria</taxon>
        <taxon>Bacillati</taxon>
        <taxon>Bacillota</taxon>
        <taxon>Bacilli</taxon>
        <taxon>Bacillales</taxon>
        <taxon>Paenibacillaceae</taxon>
        <taxon>Paenibacillus</taxon>
    </lineage>
</organism>
<dbReference type="AlphaFoldDB" id="A0A5D0CLS5"/>
<dbReference type="EMBL" id="VSDO01000005">
    <property type="protein sequence ID" value="TYA10662.1"/>
    <property type="molecule type" value="Genomic_DNA"/>
</dbReference>